<dbReference type="GO" id="GO:0005524">
    <property type="term" value="F:ATP binding"/>
    <property type="evidence" value="ECO:0007669"/>
    <property type="project" value="UniProtKB-KW"/>
</dbReference>
<feature type="region of interest" description="Disordered" evidence="1">
    <location>
        <begin position="854"/>
        <end position="895"/>
    </location>
</feature>
<dbReference type="Gene3D" id="3.40.50.300">
    <property type="entry name" value="P-loop containing nucleotide triphosphate hydrolases"/>
    <property type="match status" value="2"/>
</dbReference>
<dbReference type="EMBL" id="JBHSQJ010000011">
    <property type="protein sequence ID" value="MFC5906383.1"/>
    <property type="molecule type" value="Genomic_DNA"/>
</dbReference>
<comment type="caution">
    <text evidence="2">The sequence shown here is derived from an EMBL/GenBank/DDBJ whole genome shotgun (WGS) entry which is preliminary data.</text>
</comment>
<evidence type="ECO:0000313" key="3">
    <source>
        <dbReference type="Proteomes" id="UP001596174"/>
    </source>
</evidence>
<dbReference type="RefSeq" id="WP_380579741.1">
    <property type="nucleotide sequence ID" value="NZ_JBHSQJ010000011.1"/>
</dbReference>
<protein>
    <submittedName>
        <fullName evidence="2">ATP-binding protein</fullName>
    </submittedName>
</protein>
<dbReference type="InterPro" id="IPR027417">
    <property type="entry name" value="P-loop_NTPase"/>
</dbReference>
<dbReference type="SUPFAM" id="SSF52540">
    <property type="entry name" value="P-loop containing nucleoside triphosphate hydrolases"/>
    <property type="match status" value="1"/>
</dbReference>
<reference evidence="3" key="1">
    <citation type="journal article" date="2019" name="Int. J. Syst. Evol. Microbiol.">
        <title>The Global Catalogue of Microorganisms (GCM) 10K type strain sequencing project: providing services to taxonomists for standard genome sequencing and annotation.</title>
        <authorList>
            <consortium name="The Broad Institute Genomics Platform"/>
            <consortium name="The Broad Institute Genome Sequencing Center for Infectious Disease"/>
            <person name="Wu L."/>
            <person name="Ma J."/>
        </authorList>
    </citation>
    <scope>NUCLEOTIDE SEQUENCE [LARGE SCALE GENOMIC DNA]</scope>
    <source>
        <strain evidence="3">JCM 4816</strain>
    </source>
</reference>
<dbReference type="Pfam" id="PF12846">
    <property type="entry name" value="AAA_10"/>
    <property type="match status" value="1"/>
</dbReference>
<name>A0ABW1FWS4_9ACTN</name>
<accession>A0ABW1FWS4</accession>
<feature type="compositionally biased region" description="Low complexity" evidence="1">
    <location>
        <begin position="854"/>
        <end position="866"/>
    </location>
</feature>
<gene>
    <name evidence="2" type="ORF">ACFP3V_04010</name>
</gene>
<evidence type="ECO:0000313" key="2">
    <source>
        <dbReference type="EMBL" id="MFC5906383.1"/>
    </source>
</evidence>
<keyword evidence="2" id="KW-0547">Nucleotide-binding</keyword>
<dbReference type="Proteomes" id="UP001596174">
    <property type="component" value="Unassembled WGS sequence"/>
</dbReference>
<organism evidence="2 3">
    <name type="scientific">Streptacidiphilus monticola</name>
    <dbReference type="NCBI Taxonomy" id="2161674"/>
    <lineage>
        <taxon>Bacteria</taxon>
        <taxon>Bacillati</taxon>
        <taxon>Actinomycetota</taxon>
        <taxon>Actinomycetes</taxon>
        <taxon>Kitasatosporales</taxon>
        <taxon>Streptomycetaceae</taxon>
        <taxon>Streptacidiphilus</taxon>
    </lineage>
</organism>
<feature type="region of interest" description="Disordered" evidence="1">
    <location>
        <begin position="234"/>
        <end position="256"/>
    </location>
</feature>
<keyword evidence="2" id="KW-0067">ATP-binding</keyword>
<proteinExistence type="predicted"/>
<keyword evidence="3" id="KW-1185">Reference proteome</keyword>
<dbReference type="PIRSF" id="PIRSF015040">
    <property type="entry name" value="ATPase_SAG2001_prd"/>
    <property type="match status" value="1"/>
</dbReference>
<evidence type="ECO:0000256" key="1">
    <source>
        <dbReference type="SAM" id="MobiDB-lite"/>
    </source>
</evidence>
<dbReference type="InterPro" id="IPR016628">
    <property type="entry name" value="ATPase_SAG2001_prd"/>
</dbReference>
<feature type="compositionally biased region" description="Polar residues" evidence="1">
    <location>
        <begin position="886"/>
        <end position="895"/>
    </location>
</feature>
<sequence>MRVPLRHVVDNLTFTVHGTVWAIYRITPAAGVPYAPARVRDELLARLTTTVRQLAGTPRWFGLCAQIDGGEVVARMVDGVDLDRRPAWAEVADASLDLLDGVEMYRRTHWLAVPLSPPSGKAELQAAVTAGWSDIADRLGMKPAPVTGADVEAYRRHADQVQAQLAGGLRLRPATPAEIVWMVQHALQRGVEEPLLSLAEQSDTGAGRLLGGQLRSPSYRGLGQVRLAEGGHHTTDALQEREPGPRTAGASAGRRGVWWKRPGGVSPLRRQWIEVETEHGTAYQAHLVVAEQPAAVVWPQSAWLAQLDQFPFGVDFVVDLHIVPAEKAKPQVRRKKRELVDQADQYGAETSGLPDTLHEAASDLGELGVRLGRTASEVEVQSVTALTVWGATPAECEERARTLQGALSGGDYQLVRPVGGQEALLALGLPGMPAAPSLREFRQYQLSEDWAMSGAGASVEVGDGQGALLGVSLDAGTVLPVLLDLPGAPGRDVSASMGVVGELGSGKSVLLKSLASGVVDRGGQVIVVDRTPMREWAHFAAAATGGRAQIVDAAAATISLDPLRLFDPVDGARWAMSYLTLQLGVGPMSPAGAMLSHVVHQVAASPSPSMRTVLTMLEAWADDAAQPRRAQDAAQLAQMLRVVADDRYGRLVFDPTLPVLPWRDLDGDMVVITTTGLKLPSSEALRRPELLAQQPLEALIGRAVLYLVAAVARQLAFTDRSRFGLVVLDECYWLTSSSEGNDLVHEIVHDGRKHAAGVLLGTHDEQELGDSTTRGLLGYRMVMRTSDKTLAARALTFLGLDGTDEDLQRALTTLSPVGDKDRAGEGMLRDAHGRIGRVRVLVPPVERIREAVFTTPTAASGPTSSPGPVPADARQDHGRLVGAATSPLQLTGGSR</sequence>
<feature type="compositionally biased region" description="Basic and acidic residues" evidence="1">
    <location>
        <begin position="234"/>
        <end position="244"/>
    </location>
</feature>